<feature type="signal peptide" evidence="5">
    <location>
        <begin position="1"/>
        <end position="24"/>
    </location>
</feature>
<evidence type="ECO:0000259" key="6">
    <source>
        <dbReference type="SMART" id="SM00722"/>
    </source>
</evidence>
<evidence type="ECO:0000256" key="2">
    <source>
        <dbReference type="ARBA" id="ARBA00022737"/>
    </source>
</evidence>
<dbReference type="Pfam" id="PF05048">
    <property type="entry name" value="NosD"/>
    <property type="match status" value="1"/>
</dbReference>
<sequence length="437" mass="49277">MNRKFAAVLIGLFMFVLFPVSINAEDAPSIKQLLEEASKGDVIQLKNHVYEEDVLINKKVTIKGADETVIKGTGNGDVITLLQDGVTLENLTITNSGSILDYDYAGIKIHSDENNVIDNKIENSLHGIYLNKSIENNLIGNTITGNQTINQSRRGNGIHLFHSSRNKIKQNMINAARDGIYFSFAEHNQIDRNHITNNRYGLHYMYSDYNDFFQNQFYENVGGAAIMYSDYITLKENKFYDHHGLQSFGILLQTSNDIELTNNQIHFNQKGIFMDQSNRNVIKKNQITNNRIGLDIWASSVDNTFTNNLISQNNLTYSSNGGQDRNAWSENGIGNAWSDHNVVDLDQNGIADNPFIYAPSYGKVLSDQPLGALFLDSPALRIYEKWNQLVGVEDGKLKDPNPIHVKQKTLSSFLYELLIILITAGCLGVLYKRFKHV</sequence>
<keyword evidence="4" id="KW-1133">Transmembrane helix</keyword>
<dbReference type="InterPro" id="IPR051550">
    <property type="entry name" value="SCF-Subunits/Alg-Epimerases"/>
</dbReference>
<keyword evidence="8" id="KW-1185">Reference proteome</keyword>
<feature type="transmembrane region" description="Helical" evidence="4">
    <location>
        <begin position="413"/>
        <end position="431"/>
    </location>
</feature>
<keyword evidence="4" id="KW-0812">Transmembrane</keyword>
<evidence type="ECO:0000256" key="1">
    <source>
        <dbReference type="ARBA" id="ARBA00004906"/>
    </source>
</evidence>
<dbReference type="SMART" id="SM00722">
    <property type="entry name" value="CASH"/>
    <property type="match status" value="1"/>
</dbReference>
<keyword evidence="2" id="KW-0677">Repeat</keyword>
<feature type="chain" id="PRO_5046558148" evidence="5">
    <location>
        <begin position="25"/>
        <end position="437"/>
    </location>
</feature>
<name>A0ABW3LQ52_9BACI</name>
<evidence type="ECO:0000256" key="4">
    <source>
        <dbReference type="SAM" id="Phobius"/>
    </source>
</evidence>
<protein>
    <submittedName>
        <fullName evidence="7">Nitrous oxide reductase family maturation protein NosD</fullName>
    </submittedName>
</protein>
<evidence type="ECO:0000313" key="8">
    <source>
        <dbReference type="Proteomes" id="UP001597040"/>
    </source>
</evidence>
<proteinExistence type="predicted"/>
<evidence type="ECO:0000256" key="5">
    <source>
        <dbReference type="SAM" id="SignalP"/>
    </source>
</evidence>
<dbReference type="EMBL" id="JBHTKJ010000073">
    <property type="protein sequence ID" value="MFD1040502.1"/>
    <property type="molecule type" value="Genomic_DNA"/>
</dbReference>
<keyword evidence="5" id="KW-0732">Signal</keyword>
<dbReference type="RefSeq" id="WP_390364640.1">
    <property type="nucleotide sequence ID" value="NZ_JBHTKJ010000073.1"/>
</dbReference>
<dbReference type="InterPro" id="IPR012334">
    <property type="entry name" value="Pectin_lyas_fold"/>
</dbReference>
<keyword evidence="4" id="KW-0472">Membrane</keyword>
<dbReference type="InterPro" id="IPR011050">
    <property type="entry name" value="Pectin_lyase_fold/virulence"/>
</dbReference>
<dbReference type="InterPro" id="IPR006633">
    <property type="entry name" value="Carb-bd_sugar_hydrolysis-dom"/>
</dbReference>
<organism evidence="7 8">
    <name type="scientific">Virgibacillus byunsanensis</name>
    <dbReference type="NCBI Taxonomy" id="570945"/>
    <lineage>
        <taxon>Bacteria</taxon>
        <taxon>Bacillati</taxon>
        <taxon>Bacillota</taxon>
        <taxon>Bacilli</taxon>
        <taxon>Bacillales</taxon>
        <taxon>Bacillaceae</taxon>
        <taxon>Virgibacillus</taxon>
    </lineage>
</organism>
<dbReference type="NCBIfam" id="TIGR03804">
    <property type="entry name" value="para_beta_helix"/>
    <property type="match status" value="3"/>
</dbReference>
<evidence type="ECO:0000313" key="7">
    <source>
        <dbReference type="EMBL" id="MFD1040502.1"/>
    </source>
</evidence>
<dbReference type="SUPFAM" id="SSF51126">
    <property type="entry name" value="Pectin lyase-like"/>
    <property type="match status" value="1"/>
</dbReference>
<dbReference type="Proteomes" id="UP001597040">
    <property type="component" value="Unassembled WGS sequence"/>
</dbReference>
<dbReference type="PANTHER" id="PTHR22990:SF15">
    <property type="entry name" value="F-BOX ONLY PROTEIN 10"/>
    <property type="match status" value="1"/>
</dbReference>
<feature type="domain" description="Carbohydrate-binding/sugar hydrolysis" evidence="6">
    <location>
        <begin position="37"/>
        <end position="183"/>
    </location>
</feature>
<dbReference type="InterPro" id="IPR026464">
    <property type="entry name" value="NosD_copper_fam"/>
</dbReference>
<dbReference type="PANTHER" id="PTHR22990">
    <property type="entry name" value="F-BOX ONLY PROTEIN"/>
    <property type="match status" value="1"/>
</dbReference>
<dbReference type="InterPro" id="IPR022441">
    <property type="entry name" value="Para_beta_helix_rpt-2"/>
</dbReference>
<gene>
    <name evidence="7" type="primary">nosD</name>
    <name evidence="7" type="ORF">ACFQ3N_19170</name>
</gene>
<dbReference type="InterPro" id="IPR007742">
    <property type="entry name" value="NosD_dom"/>
</dbReference>
<comment type="pathway">
    <text evidence="1">Protein modification; protein ubiquitination.</text>
</comment>
<dbReference type="NCBIfam" id="TIGR04247">
    <property type="entry name" value="NosD_copper_fam"/>
    <property type="match status" value="1"/>
</dbReference>
<accession>A0ABW3LQ52</accession>
<comment type="caution">
    <text evidence="7">The sequence shown here is derived from an EMBL/GenBank/DDBJ whole genome shotgun (WGS) entry which is preliminary data.</text>
</comment>
<evidence type="ECO:0000256" key="3">
    <source>
        <dbReference type="ARBA" id="ARBA00022786"/>
    </source>
</evidence>
<dbReference type="SMART" id="SM00710">
    <property type="entry name" value="PbH1"/>
    <property type="match status" value="9"/>
</dbReference>
<dbReference type="InterPro" id="IPR006626">
    <property type="entry name" value="PbH1"/>
</dbReference>
<reference evidence="8" key="1">
    <citation type="journal article" date="2019" name="Int. J. Syst. Evol. Microbiol.">
        <title>The Global Catalogue of Microorganisms (GCM) 10K type strain sequencing project: providing services to taxonomists for standard genome sequencing and annotation.</title>
        <authorList>
            <consortium name="The Broad Institute Genomics Platform"/>
            <consortium name="The Broad Institute Genome Sequencing Center for Infectious Disease"/>
            <person name="Wu L."/>
            <person name="Ma J."/>
        </authorList>
    </citation>
    <scope>NUCLEOTIDE SEQUENCE [LARGE SCALE GENOMIC DNA]</scope>
    <source>
        <strain evidence="8">CCUG 56754</strain>
    </source>
</reference>
<keyword evidence="3" id="KW-0833">Ubl conjugation pathway</keyword>
<dbReference type="Gene3D" id="2.160.20.10">
    <property type="entry name" value="Single-stranded right-handed beta-helix, Pectin lyase-like"/>
    <property type="match status" value="2"/>
</dbReference>